<keyword evidence="3" id="KW-1185">Reference proteome</keyword>
<evidence type="ECO:0000313" key="2">
    <source>
        <dbReference type="EMBL" id="MBC2869874.1"/>
    </source>
</evidence>
<name>A0A7X1LUH2_9ACTN</name>
<sequence>MDAVAHHDGDRLPGGWLTTKQLDPMTAWSTTKAGGPAPLEFLDLHGWPQPWRGAFLLSDAPQHSAVVQHAIAAAERGTLAPNSTLRAVLSTAVHANQHRATLSAIPIATTPLGTAGELADPQARDGLATMARYAAAIARNLRLQTVKVSGRPSAQVAPRVQLDNLDDAWTDAVHTHAQDPAQARAQWQAAIEAAAERRIEEFPLSPMQRGQLLSLYRENPEPKEKPTRRRPPAKPARARTAQRGPAAATYEVFDGTYTLSQLSKHPDCVVSYPTLRARVDSGWDVTEAATTPSGRGPRRSR</sequence>
<reference evidence="2 3" key="1">
    <citation type="submission" date="2020-08" db="EMBL/GenBank/DDBJ databases">
        <title>Whole-Genome Sequence of French Clinical Streptomyces mexicanus Strain Q0842.</title>
        <authorList>
            <person name="Boxberger M."/>
            <person name="La Scola B."/>
        </authorList>
    </citation>
    <scope>NUCLEOTIDE SEQUENCE [LARGE SCALE GENOMIC DNA]</scope>
    <source>
        <strain evidence="2 3">Marseille-Q0842</strain>
    </source>
</reference>
<evidence type="ECO:0000313" key="3">
    <source>
        <dbReference type="Proteomes" id="UP000517694"/>
    </source>
</evidence>
<dbReference type="AlphaFoldDB" id="A0A7X1LUH2"/>
<accession>A0A7X1LUH2</accession>
<protein>
    <submittedName>
        <fullName evidence="2">Uncharacterized protein</fullName>
    </submittedName>
</protein>
<comment type="caution">
    <text evidence="2">The sequence shown here is derived from an EMBL/GenBank/DDBJ whole genome shotgun (WGS) entry which is preliminary data.</text>
</comment>
<dbReference type="Proteomes" id="UP000517694">
    <property type="component" value="Unassembled WGS sequence"/>
</dbReference>
<organism evidence="2 3">
    <name type="scientific">Streptomyces mexicanus</name>
    <dbReference type="NCBI Taxonomy" id="178566"/>
    <lineage>
        <taxon>Bacteria</taxon>
        <taxon>Bacillati</taxon>
        <taxon>Actinomycetota</taxon>
        <taxon>Actinomycetes</taxon>
        <taxon>Kitasatosporales</taxon>
        <taxon>Streptomycetaceae</taxon>
        <taxon>Streptomyces</taxon>
    </lineage>
</organism>
<dbReference type="EMBL" id="JACMHY010000022">
    <property type="protein sequence ID" value="MBC2869874.1"/>
    <property type="molecule type" value="Genomic_DNA"/>
</dbReference>
<feature type="region of interest" description="Disordered" evidence="1">
    <location>
        <begin position="215"/>
        <end position="247"/>
    </location>
</feature>
<gene>
    <name evidence="2" type="ORF">H1R13_34445</name>
</gene>
<evidence type="ECO:0000256" key="1">
    <source>
        <dbReference type="SAM" id="MobiDB-lite"/>
    </source>
</evidence>
<proteinExistence type="predicted"/>
<feature type="region of interest" description="Disordered" evidence="1">
    <location>
        <begin position="280"/>
        <end position="301"/>
    </location>
</feature>